<dbReference type="GO" id="GO:0005634">
    <property type="term" value="C:nucleus"/>
    <property type="evidence" value="ECO:0007669"/>
    <property type="project" value="TreeGrafter"/>
</dbReference>
<evidence type="ECO:0000313" key="8">
    <source>
        <dbReference type="Proteomes" id="UP000288168"/>
    </source>
</evidence>
<evidence type="ECO:0000313" key="7">
    <source>
        <dbReference type="EMBL" id="RSL55597.1"/>
    </source>
</evidence>
<dbReference type="Gene3D" id="1.25.40.20">
    <property type="entry name" value="Ankyrin repeat-containing domain"/>
    <property type="match status" value="4"/>
</dbReference>
<dbReference type="Pfam" id="PF22939">
    <property type="entry name" value="WHD_GPIID"/>
    <property type="match status" value="1"/>
</dbReference>
<dbReference type="InterPro" id="IPR027417">
    <property type="entry name" value="P-loop_NTPase"/>
</dbReference>
<evidence type="ECO:0000256" key="3">
    <source>
        <dbReference type="PROSITE-ProRule" id="PRU00023"/>
    </source>
</evidence>
<dbReference type="STRING" id="1325734.A0A428PRD0"/>
<dbReference type="InterPro" id="IPR050776">
    <property type="entry name" value="Ank_Repeat/CDKN_Inhibitor"/>
</dbReference>
<dbReference type="Gene3D" id="3.40.50.300">
    <property type="entry name" value="P-loop containing nucleotide triphosphate hydrolases"/>
    <property type="match status" value="1"/>
</dbReference>
<evidence type="ECO:0000256" key="1">
    <source>
        <dbReference type="ARBA" id="ARBA00022737"/>
    </source>
</evidence>
<keyword evidence="8" id="KW-1185">Reference proteome</keyword>
<feature type="region of interest" description="Disordered" evidence="4">
    <location>
        <begin position="1"/>
        <end position="23"/>
    </location>
</feature>
<sequence>MEYQAWASGDAPSHTNGGISHFNTDGGHQYNNIGGGYQFPEASFNGPVYFGDNANSRQDQTRRSRENALLKRLHVSPYQDRKERNPDRVPETCDWFVSHRLFREWKESQTSRILWVSADPGCGKSVLAKYLVDQVLPTAQSRTVCYFFFKDDFEDQKSVVSALSCILRQLFLQKRSLLSDSVLDQFDTNGELFTSSFSELWKILLKVAEDERAGEIVCLLDAIDECEDLGRSQLTQALVKLYGTRRNFNLKFLITSRPYGSIRRGFQPLELPELPMIHLSGESEAEMLKISHEIDIFIEARIRDVGARLRLTEREQHQLLSGLKRVPNRTYLWVHLTLDLVENEVDLNKTGLDQITSQIPESVEAAYNRILTKSRDPDTAKKLLHIVVAAARPLTLEEMTLALTIQPNHKSYSDIELEPEQRFREKIRDICGLFVTVIDSRIYLLHQTAKEFLVRNQAVGGNHADLPWKHSLLPEQSHRLLAEICTGHLLFADFESPPVDKEGNSPSFLFLDYSAKHWASHVRELSIEMQERMTPRILKLCTVKAGRGSFWFGTYWSSTHSGSPRGFTSIILASYFGLERAVKCLLETGDEDLNTRDYTHQRTALSWAAGNGFGGVVKLLIKDPWLDFKHYKRLFKTRAKIDLQDVFGRTPLTYAIWSGNAAVVRLLLKAGARKRLEDKIGGTPLSYAFCSGRKDIADLLLKGRNQDDLNEDIKALLFSAVRMGDADAVARLLETDKVNASANDNFGNTPLDFAVEGGIDAIVKLLLDTGNVEVGADILPLAARKGKSSIVQMLLESGKVDVNVKDSRLDQAPLLLAARSGFTYMVQLLLATGKADVDTKDSWGRTPLLWAAANGHGDIVEKLLKTGKADVNARDMAGRTPLAVACEVGHSGIVKQLLAVGNVFLDTKDHEHRTPLWWAAHQGHEEVVWLLVATGKVDLGIKDRNGMTLRGMANSPWISNYIGS</sequence>
<feature type="repeat" description="ANK" evidence="3">
    <location>
        <begin position="746"/>
        <end position="770"/>
    </location>
</feature>
<keyword evidence="1" id="KW-0677">Repeat</keyword>
<feature type="compositionally biased region" description="Polar residues" evidence="4">
    <location>
        <begin position="13"/>
        <end position="23"/>
    </location>
</feature>
<dbReference type="AlphaFoldDB" id="A0A428PRD0"/>
<organism evidence="7 8">
    <name type="scientific">Fusarium duplospermum</name>
    <dbReference type="NCBI Taxonomy" id="1325734"/>
    <lineage>
        <taxon>Eukaryota</taxon>
        <taxon>Fungi</taxon>
        <taxon>Dikarya</taxon>
        <taxon>Ascomycota</taxon>
        <taxon>Pezizomycotina</taxon>
        <taxon>Sordariomycetes</taxon>
        <taxon>Hypocreomycetidae</taxon>
        <taxon>Hypocreales</taxon>
        <taxon>Nectriaceae</taxon>
        <taxon>Fusarium</taxon>
        <taxon>Fusarium solani species complex</taxon>
    </lineage>
</organism>
<evidence type="ECO:0000256" key="2">
    <source>
        <dbReference type="ARBA" id="ARBA00023043"/>
    </source>
</evidence>
<evidence type="ECO:0000259" key="5">
    <source>
        <dbReference type="Pfam" id="PF22939"/>
    </source>
</evidence>
<dbReference type="Proteomes" id="UP000288168">
    <property type="component" value="Unassembled WGS sequence"/>
</dbReference>
<dbReference type="InterPro" id="IPR054471">
    <property type="entry name" value="GPIID_WHD"/>
</dbReference>
<feature type="repeat" description="ANK" evidence="3">
    <location>
        <begin position="843"/>
        <end position="876"/>
    </location>
</feature>
<evidence type="ECO:0000256" key="4">
    <source>
        <dbReference type="SAM" id="MobiDB-lite"/>
    </source>
</evidence>
<dbReference type="SUPFAM" id="SSF52540">
    <property type="entry name" value="P-loop containing nucleoside triphosphate hydrolases"/>
    <property type="match status" value="1"/>
</dbReference>
<dbReference type="SMART" id="SM00248">
    <property type="entry name" value="ANK"/>
    <property type="match status" value="11"/>
</dbReference>
<dbReference type="OrthoDB" id="194358at2759"/>
<keyword evidence="2 3" id="KW-0040">ANK repeat</keyword>
<name>A0A428PRD0_9HYPO</name>
<evidence type="ECO:0000259" key="6">
    <source>
        <dbReference type="Pfam" id="PF24883"/>
    </source>
</evidence>
<dbReference type="InterPro" id="IPR036770">
    <property type="entry name" value="Ankyrin_rpt-contain_sf"/>
</dbReference>
<dbReference type="PANTHER" id="PTHR24201:SF16">
    <property type="entry name" value="ANKYRIN-1-LIKE-RELATED"/>
    <property type="match status" value="1"/>
</dbReference>
<dbReference type="PANTHER" id="PTHR24201">
    <property type="entry name" value="ANK_REP_REGION DOMAIN-CONTAINING PROTEIN"/>
    <property type="match status" value="1"/>
</dbReference>
<accession>A0A428PRD0</accession>
<feature type="domain" description="GPI inositol-deacylase winged helix" evidence="5">
    <location>
        <begin position="369"/>
        <end position="456"/>
    </location>
</feature>
<gene>
    <name evidence="7" type="ORF">CEP54_009302</name>
</gene>
<dbReference type="EMBL" id="NKCI01000100">
    <property type="protein sequence ID" value="RSL55597.1"/>
    <property type="molecule type" value="Genomic_DNA"/>
</dbReference>
<dbReference type="PROSITE" id="PS50297">
    <property type="entry name" value="ANK_REP_REGION"/>
    <property type="match status" value="4"/>
</dbReference>
<reference evidence="7 8" key="1">
    <citation type="submission" date="2017-06" db="EMBL/GenBank/DDBJ databases">
        <title>Comparative genomic analysis of Ambrosia Fusariam Clade fungi.</title>
        <authorList>
            <person name="Stajich J.E."/>
            <person name="Carrillo J."/>
            <person name="Kijimoto T."/>
            <person name="Eskalen A."/>
            <person name="O'Donnell K."/>
            <person name="Kasson M."/>
        </authorList>
    </citation>
    <scope>NUCLEOTIDE SEQUENCE [LARGE SCALE GENOMIC DNA]</scope>
    <source>
        <strain evidence="7 8">NRRL62584</strain>
    </source>
</reference>
<protein>
    <submittedName>
        <fullName evidence="7">Uncharacterized protein</fullName>
    </submittedName>
</protein>
<dbReference type="PROSITE" id="PS50088">
    <property type="entry name" value="ANK_REPEAT"/>
    <property type="match status" value="4"/>
</dbReference>
<feature type="domain" description="Nephrocystin 3-like N-terminal" evidence="6">
    <location>
        <begin position="91"/>
        <end position="257"/>
    </location>
</feature>
<proteinExistence type="predicted"/>
<feature type="repeat" description="ANK" evidence="3">
    <location>
        <begin position="877"/>
        <end position="901"/>
    </location>
</feature>
<comment type="caution">
    <text evidence="7">The sequence shown here is derived from an EMBL/GenBank/DDBJ whole genome shotgun (WGS) entry which is preliminary data.</text>
</comment>
<dbReference type="InterPro" id="IPR056884">
    <property type="entry name" value="NPHP3-like_N"/>
</dbReference>
<feature type="repeat" description="ANK" evidence="3">
    <location>
        <begin position="647"/>
        <end position="679"/>
    </location>
</feature>
<dbReference type="InterPro" id="IPR002110">
    <property type="entry name" value="Ankyrin_rpt"/>
</dbReference>
<dbReference type="SUPFAM" id="SSF48403">
    <property type="entry name" value="Ankyrin repeat"/>
    <property type="match status" value="1"/>
</dbReference>
<dbReference type="Pfam" id="PF00023">
    <property type="entry name" value="Ank"/>
    <property type="match status" value="2"/>
</dbReference>
<dbReference type="Pfam" id="PF12796">
    <property type="entry name" value="Ank_2"/>
    <property type="match status" value="3"/>
</dbReference>
<dbReference type="Pfam" id="PF24883">
    <property type="entry name" value="NPHP3_N"/>
    <property type="match status" value="1"/>
</dbReference>